<evidence type="ECO:0000313" key="1">
    <source>
        <dbReference type="EMBL" id="NNU34056.1"/>
    </source>
</evidence>
<accession>A0ABX1W318</accession>
<name>A0ABX1W318_9SPHI</name>
<dbReference type="SUPFAM" id="SSF63829">
    <property type="entry name" value="Calcium-dependent phosphotriesterase"/>
    <property type="match status" value="1"/>
</dbReference>
<dbReference type="Pfam" id="PF07494">
    <property type="entry name" value="Reg_prop"/>
    <property type="match status" value="2"/>
</dbReference>
<dbReference type="Proteomes" id="UP000566071">
    <property type="component" value="Unassembled WGS sequence"/>
</dbReference>
<evidence type="ECO:0008006" key="3">
    <source>
        <dbReference type="Google" id="ProtNLM"/>
    </source>
</evidence>
<dbReference type="InterPro" id="IPR011110">
    <property type="entry name" value="Reg_prop"/>
</dbReference>
<comment type="caution">
    <text evidence="1">The sequence shown here is derived from an EMBL/GenBank/DDBJ whole genome shotgun (WGS) entry which is preliminary data.</text>
</comment>
<proteinExistence type="predicted"/>
<reference evidence="1 2" key="1">
    <citation type="submission" date="2020-05" db="EMBL/GenBank/DDBJ databases">
        <authorList>
            <person name="Khan S.A."/>
            <person name="Jeon C.O."/>
            <person name="Chun B.H."/>
        </authorList>
    </citation>
    <scope>NUCLEOTIDE SEQUENCE [LARGE SCALE GENOMIC DNA]</scope>
    <source>
        <strain evidence="1 2">S1162</strain>
    </source>
</reference>
<dbReference type="Gene3D" id="2.130.10.10">
    <property type="entry name" value="YVTN repeat-like/Quinoprotein amine dehydrogenase"/>
    <property type="match status" value="1"/>
</dbReference>
<gene>
    <name evidence="1" type="ORF">HK413_07625</name>
</gene>
<sequence>MLPDQQVNSIAIDKQGIKWIGTANGLLRISGDTWTVYNDQNSGLPSSFILSIAAQDNGLVWIGTNKGLAKFNGTTLVCYYNYKLYIARSANYESCSRYAKQTHLGRNTKRDS</sequence>
<evidence type="ECO:0000313" key="2">
    <source>
        <dbReference type="Proteomes" id="UP000566071"/>
    </source>
</evidence>
<keyword evidence="2" id="KW-1185">Reference proteome</keyword>
<organism evidence="1 2">
    <name type="scientific">Mucilaginibacter humi</name>
    <dbReference type="NCBI Taxonomy" id="2732510"/>
    <lineage>
        <taxon>Bacteria</taxon>
        <taxon>Pseudomonadati</taxon>
        <taxon>Bacteroidota</taxon>
        <taxon>Sphingobacteriia</taxon>
        <taxon>Sphingobacteriales</taxon>
        <taxon>Sphingobacteriaceae</taxon>
        <taxon>Mucilaginibacter</taxon>
    </lineage>
</organism>
<dbReference type="EMBL" id="JABFCR010000029">
    <property type="protein sequence ID" value="NNU34056.1"/>
    <property type="molecule type" value="Genomic_DNA"/>
</dbReference>
<protein>
    <recommendedName>
        <fullName evidence="3">Two component regulator three Y domain-containing protein</fullName>
    </recommendedName>
</protein>
<dbReference type="InterPro" id="IPR015943">
    <property type="entry name" value="WD40/YVTN_repeat-like_dom_sf"/>
</dbReference>